<gene>
    <name evidence="2" type="ORF">R5A26_41875</name>
</gene>
<dbReference type="Proteomes" id="UP001187346">
    <property type="component" value="Unassembled WGS sequence"/>
</dbReference>
<evidence type="ECO:0000313" key="3">
    <source>
        <dbReference type="Proteomes" id="UP001187346"/>
    </source>
</evidence>
<keyword evidence="1" id="KW-1133">Transmembrane helix</keyword>
<dbReference type="EMBL" id="JAWMAJ010000231">
    <property type="protein sequence ID" value="MDV7222503.1"/>
    <property type="molecule type" value="Genomic_DNA"/>
</dbReference>
<keyword evidence="3" id="KW-1185">Reference proteome</keyword>
<evidence type="ECO:0000313" key="2">
    <source>
        <dbReference type="EMBL" id="MDV7222503.1"/>
    </source>
</evidence>
<reference evidence="2 3" key="1">
    <citation type="submission" date="2023-10" db="EMBL/GenBank/DDBJ databases">
        <title>Characterization of rhizosphere-enriched actinobacteria from wheat plants lab-grown on chernevaya soil.</title>
        <authorList>
            <person name="Tikhonova E.N."/>
            <person name="Konopkin A."/>
            <person name="Kravchenko I.K."/>
        </authorList>
    </citation>
    <scope>NUCLEOTIDE SEQUENCE [LARGE SCALE GENOMIC DNA]</scope>
    <source>
        <strain evidence="2 3">RR29</strain>
    </source>
</reference>
<organism evidence="2 3">
    <name type="scientific">Streptomyces prunicolor</name>
    <dbReference type="NCBI Taxonomy" id="67348"/>
    <lineage>
        <taxon>Bacteria</taxon>
        <taxon>Bacillati</taxon>
        <taxon>Actinomycetota</taxon>
        <taxon>Actinomycetes</taxon>
        <taxon>Kitasatosporales</taxon>
        <taxon>Streptomycetaceae</taxon>
        <taxon>Streptomyces</taxon>
    </lineage>
</organism>
<keyword evidence="1" id="KW-0812">Transmembrane</keyword>
<evidence type="ECO:0000256" key="1">
    <source>
        <dbReference type="SAM" id="Phobius"/>
    </source>
</evidence>
<feature type="transmembrane region" description="Helical" evidence="1">
    <location>
        <begin position="42"/>
        <end position="60"/>
    </location>
</feature>
<feature type="transmembrane region" description="Helical" evidence="1">
    <location>
        <begin position="195"/>
        <end position="217"/>
    </location>
</feature>
<dbReference type="RefSeq" id="WP_266862562.1">
    <property type="nucleotide sequence ID" value="NZ_JAPEMW010000001.1"/>
</dbReference>
<feature type="transmembrane region" description="Helical" evidence="1">
    <location>
        <begin position="320"/>
        <end position="341"/>
    </location>
</feature>
<sequence length="346" mass="37677">MSGSVTINSPSPQPSSALRMRRLRRLPRLRGLTWLVWRQNRLAFWIGIGAALAVAAYAIVRHQEMTTAIAEGHLDACRGTTVPAGDCSHKLNSFGQTYQFPMRRPLQAMLALPLVFGVFLGGPQLAQELESGTYRTVCTQSVTQLRWFAAKLLVPVVLTTLISGTIAAAMTWWWRPAGSLLGGWFPWWQWYPYDGIGPVVVGLSVLSLLIGVTAGLILRRTVLAMGATVVVSAAAMYVLESVRGHLLPTTLATVQHPTGTAAPSNAWVLSEGAADATGRRVPDLPSCYTADDYTKCLVQHGSTGRWAEFHPSSQLWPLQWAETGLCVLLAAALAGLCVWWIRHRPA</sequence>
<comment type="caution">
    <text evidence="2">The sequence shown here is derived from an EMBL/GenBank/DDBJ whole genome shotgun (WGS) entry which is preliminary data.</text>
</comment>
<accession>A0ABU4FR67</accession>
<protein>
    <submittedName>
        <fullName evidence="2">ABC transporter permease</fullName>
    </submittedName>
</protein>
<proteinExistence type="predicted"/>
<feature type="transmembrane region" description="Helical" evidence="1">
    <location>
        <begin position="222"/>
        <end position="239"/>
    </location>
</feature>
<name>A0ABU4FR67_9ACTN</name>
<keyword evidence="1" id="KW-0472">Membrane</keyword>
<feature type="transmembrane region" description="Helical" evidence="1">
    <location>
        <begin position="152"/>
        <end position="175"/>
    </location>
</feature>